<feature type="compositionally biased region" description="Basic residues" evidence="1">
    <location>
        <begin position="25"/>
        <end position="35"/>
    </location>
</feature>
<dbReference type="EMBL" id="CM001889">
    <property type="protein sequence ID" value="EOY52003.1"/>
    <property type="molecule type" value="Genomic_DNA"/>
</dbReference>
<evidence type="ECO:0000313" key="2">
    <source>
        <dbReference type="EMBL" id="EOY52003.1"/>
    </source>
</evidence>
<proteinExistence type="predicted"/>
<reference evidence="3" key="1">
    <citation type="journal article" date="2013" name="Genome Biol. Evol.">
        <title>The genome sequence of Streptomyces lividans 66 reveals a novel tRNA-dependent peptide biosynthetic system within a metal-related genomic island.</title>
        <authorList>
            <person name="Cruz-Morales P."/>
            <person name="Vijgenboom E."/>
            <person name="Iruegas-Bocardo F."/>
            <person name="Girard G."/>
            <person name="Yanez-Guerra L.A."/>
            <person name="Ramos-Aboites H.E."/>
            <person name="Pernodet J.L."/>
            <person name="Anne J."/>
            <person name="van Wezel G.P."/>
            <person name="Barona-Gomez F."/>
        </authorList>
    </citation>
    <scope>NUCLEOTIDE SEQUENCE [LARGE SCALE GENOMIC DNA]</scope>
    <source>
        <strain evidence="3">1326</strain>
    </source>
</reference>
<accession>A0A7U9HEM2</accession>
<evidence type="ECO:0000313" key="3">
    <source>
        <dbReference type="Proteomes" id="UP000014062"/>
    </source>
</evidence>
<feature type="compositionally biased region" description="Polar residues" evidence="1">
    <location>
        <begin position="40"/>
        <end position="51"/>
    </location>
</feature>
<feature type="region of interest" description="Disordered" evidence="1">
    <location>
        <begin position="1"/>
        <end position="65"/>
    </location>
</feature>
<name>A0A7U9HEM2_STRLI</name>
<gene>
    <name evidence="2" type="ORF">SLI_7299</name>
</gene>
<dbReference type="Proteomes" id="UP000014062">
    <property type="component" value="Chromosome"/>
</dbReference>
<protein>
    <submittedName>
        <fullName evidence="2">Uncharacterized protein</fullName>
    </submittedName>
</protein>
<evidence type="ECO:0000256" key="1">
    <source>
        <dbReference type="SAM" id="MobiDB-lite"/>
    </source>
</evidence>
<dbReference type="AlphaFoldDB" id="A0A7U9HEM2"/>
<organism evidence="2 3">
    <name type="scientific">Streptomyces lividans 1326</name>
    <dbReference type="NCBI Taxonomy" id="1200984"/>
    <lineage>
        <taxon>Bacteria</taxon>
        <taxon>Bacillati</taxon>
        <taxon>Actinomycetota</taxon>
        <taxon>Actinomycetes</taxon>
        <taxon>Kitasatosporales</taxon>
        <taxon>Streptomycetaceae</taxon>
        <taxon>Streptomyces</taxon>
    </lineage>
</organism>
<sequence length="65" mass="7106">MRNDDAVLLPEDDPGAVQSASPGSHRPRSRHRSLRVRTSPAGQVSVPTMTRSGKKAWSRAQRDSP</sequence>